<dbReference type="InterPro" id="IPR016024">
    <property type="entry name" value="ARM-type_fold"/>
</dbReference>
<dbReference type="SUPFAM" id="SSF48371">
    <property type="entry name" value="ARM repeat"/>
    <property type="match status" value="1"/>
</dbReference>
<feature type="non-terminal residue" evidence="2">
    <location>
        <position position="62"/>
    </location>
</feature>
<dbReference type="PROSITE" id="PS50077">
    <property type="entry name" value="HEAT_REPEAT"/>
    <property type="match status" value="1"/>
</dbReference>
<evidence type="ECO:0008006" key="4">
    <source>
        <dbReference type="Google" id="ProtNLM"/>
    </source>
</evidence>
<dbReference type="RefSeq" id="XP_062681158.1">
    <property type="nucleotide sequence ID" value="XM_062823784.1"/>
</dbReference>
<dbReference type="AlphaFoldDB" id="A0AAE0JE76"/>
<sequence length="62" mass="6876">HLSDELLTAIVARLEDKDWRVTKAALGVLQAQSSLSDELLTAVIARLGDEDWNVRWTASDVL</sequence>
<dbReference type="InterPro" id="IPR011989">
    <property type="entry name" value="ARM-like"/>
</dbReference>
<reference evidence="2" key="1">
    <citation type="journal article" date="2023" name="Mol. Phylogenet. Evol.">
        <title>Genome-scale phylogeny and comparative genomics of the fungal order Sordariales.</title>
        <authorList>
            <person name="Hensen N."/>
            <person name="Bonometti L."/>
            <person name="Westerberg I."/>
            <person name="Brannstrom I.O."/>
            <person name="Guillou S."/>
            <person name="Cros-Aarteil S."/>
            <person name="Calhoun S."/>
            <person name="Haridas S."/>
            <person name="Kuo A."/>
            <person name="Mondo S."/>
            <person name="Pangilinan J."/>
            <person name="Riley R."/>
            <person name="LaButti K."/>
            <person name="Andreopoulos B."/>
            <person name="Lipzen A."/>
            <person name="Chen C."/>
            <person name="Yan M."/>
            <person name="Daum C."/>
            <person name="Ng V."/>
            <person name="Clum A."/>
            <person name="Steindorff A."/>
            <person name="Ohm R.A."/>
            <person name="Martin F."/>
            <person name="Silar P."/>
            <person name="Natvig D.O."/>
            <person name="Lalanne C."/>
            <person name="Gautier V."/>
            <person name="Ament-Velasquez S.L."/>
            <person name="Kruys A."/>
            <person name="Hutchinson M.I."/>
            <person name="Powell A.J."/>
            <person name="Barry K."/>
            <person name="Miller A.N."/>
            <person name="Grigoriev I.V."/>
            <person name="Debuchy R."/>
            <person name="Gladieux P."/>
            <person name="Hiltunen Thoren M."/>
            <person name="Johannesson H."/>
        </authorList>
    </citation>
    <scope>NUCLEOTIDE SEQUENCE</scope>
    <source>
        <strain evidence="2">CBS 560.94</strain>
    </source>
</reference>
<organism evidence="2 3">
    <name type="scientific">Neurospora tetraspora</name>
    <dbReference type="NCBI Taxonomy" id="94610"/>
    <lineage>
        <taxon>Eukaryota</taxon>
        <taxon>Fungi</taxon>
        <taxon>Dikarya</taxon>
        <taxon>Ascomycota</taxon>
        <taxon>Pezizomycotina</taxon>
        <taxon>Sordariomycetes</taxon>
        <taxon>Sordariomycetidae</taxon>
        <taxon>Sordariales</taxon>
        <taxon>Sordariaceae</taxon>
        <taxon>Neurospora</taxon>
    </lineage>
</organism>
<comment type="caution">
    <text evidence="2">The sequence shown here is derived from an EMBL/GenBank/DDBJ whole genome shotgun (WGS) entry which is preliminary data.</text>
</comment>
<keyword evidence="3" id="KW-1185">Reference proteome</keyword>
<feature type="non-terminal residue" evidence="2">
    <location>
        <position position="1"/>
    </location>
</feature>
<dbReference type="InterPro" id="IPR021133">
    <property type="entry name" value="HEAT_type_2"/>
</dbReference>
<reference evidence="2" key="2">
    <citation type="submission" date="2023-06" db="EMBL/GenBank/DDBJ databases">
        <authorList>
            <consortium name="Lawrence Berkeley National Laboratory"/>
            <person name="Haridas S."/>
            <person name="Hensen N."/>
            <person name="Bonometti L."/>
            <person name="Westerberg I."/>
            <person name="Brannstrom I.O."/>
            <person name="Guillou S."/>
            <person name="Cros-Aarteil S."/>
            <person name="Calhoun S."/>
            <person name="Kuo A."/>
            <person name="Mondo S."/>
            <person name="Pangilinan J."/>
            <person name="Riley R."/>
            <person name="Labutti K."/>
            <person name="Andreopoulos B."/>
            <person name="Lipzen A."/>
            <person name="Chen C."/>
            <person name="Yanf M."/>
            <person name="Daum C."/>
            <person name="Ng V."/>
            <person name="Clum A."/>
            <person name="Steindorff A."/>
            <person name="Ohm R."/>
            <person name="Martin F."/>
            <person name="Silar P."/>
            <person name="Natvig D."/>
            <person name="Lalanne C."/>
            <person name="Gautier V."/>
            <person name="Ament-Velasquez S.L."/>
            <person name="Kruys A."/>
            <person name="Hutchinson M.I."/>
            <person name="Powell A.J."/>
            <person name="Barry K."/>
            <person name="Miller A.N."/>
            <person name="Grigoriev I.V."/>
            <person name="Debuchy R."/>
            <person name="Gladieux P."/>
            <person name="Thoren M.H."/>
            <person name="Johannesson H."/>
        </authorList>
    </citation>
    <scope>NUCLEOTIDE SEQUENCE</scope>
    <source>
        <strain evidence="2">CBS 560.94</strain>
    </source>
</reference>
<accession>A0AAE0JE76</accession>
<dbReference type="GeneID" id="87860938"/>
<evidence type="ECO:0000313" key="3">
    <source>
        <dbReference type="Proteomes" id="UP001278500"/>
    </source>
</evidence>
<evidence type="ECO:0000256" key="1">
    <source>
        <dbReference type="PROSITE-ProRule" id="PRU00103"/>
    </source>
</evidence>
<protein>
    <recommendedName>
        <fullName evidence="4">HEAT repeat domain-containing protein</fullName>
    </recommendedName>
</protein>
<dbReference type="Gene3D" id="1.25.10.10">
    <property type="entry name" value="Leucine-rich Repeat Variant"/>
    <property type="match status" value="1"/>
</dbReference>
<feature type="repeat" description="HEAT" evidence="1">
    <location>
        <begin position="39"/>
        <end position="62"/>
    </location>
</feature>
<dbReference type="EMBL" id="JAUEPP010000004">
    <property type="protein sequence ID" value="KAK3344545.1"/>
    <property type="molecule type" value="Genomic_DNA"/>
</dbReference>
<dbReference type="Proteomes" id="UP001278500">
    <property type="component" value="Unassembled WGS sequence"/>
</dbReference>
<name>A0AAE0JE76_9PEZI</name>
<gene>
    <name evidence="2" type="ORF">B0H65DRAFT_401486</name>
</gene>
<proteinExistence type="predicted"/>
<evidence type="ECO:0000313" key="2">
    <source>
        <dbReference type="EMBL" id="KAK3344545.1"/>
    </source>
</evidence>